<reference evidence="2" key="1">
    <citation type="journal article" date="2019" name="Int. J. Syst. Evol. Microbiol.">
        <title>The Global Catalogue of Microorganisms (GCM) 10K type strain sequencing project: providing services to taxonomists for standard genome sequencing and annotation.</title>
        <authorList>
            <consortium name="The Broad Institute Genomics Platform"/>
            <consortium name="The Broad Institute Genome Sequencing Center for Infectious Disease"/>
            <person name="Wu L."/>
            <person name="Ma J."/>
        </authorList>
    </citation>
    <scope>NUCLEOTIDE SEQUENCE [LARGE SCALE GENOMIC DNA]</scope>
    <source>
        <strain evidence="2">NBRC 112416</strain>
    </source>
</reference>
<dbReference type="Proteomes" id="UP001156691">
    <property type="component" value="Unassembled WGS sequence"/>
</dbReference>
<gene>
    <name evidence="1" type="ORF">GCM10010862_08430</name>
</gene>
<proteinExistence type="predicted"/>
<keyword evidence="2" id="KW-1185">Reference proteome</keyword>
<organism evidence="1 2">
    <name type="scientific">Devosia nitrariae</name>
    <dbReference type="NCBI Taxonomy" id="2071872"/>
    <lineage>
        <taxon>Bacteria</taxon>
        <taxon>Pseudomonadati</taxon>
        <taxon>Pseudomonadota</taxon>
        <taxon>Alphaproteobacteria</taxon>
        <taxon>Hyphomicrobiales</taxon>
        <taxon>Devosiaceae</taxon>
        <taxon>Devosia</taxon>
    </lineage>
</organism>
<dbReference type="EMBL" id="BSNS01000004">
    <property type="protein sequence ID" value="GLQ53584.1"/>
    <property type="molecule type" value="Genomic_DNA"/>
</dbReference>
<sequence length="82" mass="8537">MNTTDMVDHLENLARYGSAEQGSALASLGVAVTVEDGKVMFSAQDAADLSPAQRFAALCILFGDGDAPAAVLELRTRIAGPR</sequence>
<dbReference type="RefSeq" id="WP_284339029.1">
    <property type="nucleotide sequence ID" value="NZ_BSNS01000004.1"/>
</dbReference>
<evidence type="ECO:0000313" key="1">
    <source>
        <dbReference type="EMBL" id="GLQ53584.1"/>
    </source>
</evidence>
<accession>A0ABQ5W130</accession>
<evidence type="ECO:0000313" key="2">
    <source>
        <dbReference type="Proteomes" id="UP001156691"/>
    </source>
</evidence>
<name>A0ABQ5W130_9HYPH</name>
<protein>
    <submittedName>
        <fullName evidence="1">Uncharacterized protein</fullName>
    </submittedName>
</protein>
<comment type="caution">
    <text evidence="1">The sequence shown here is derived from an EMBL/GenBank/DDBJ whole genome shotgun (WGS) entry which is preliminary data.</text>
</comment>